<feature type="compositionally biased region" description="Low complexity" evidence="3">
    <location>
        <begin position="264"/>
        <end position="301"/>
    </location>
</feature>
<dbReference type="Proteomes" id="UP001199106">
    <property type="component" value="Unassembled WGS sequence"/>
</dbReference>
<dbReference type="InterPro" id="IPR012340">
    <property type="entry name" value="NA-bd_OB-fold"/>
</dbReference>
<dbReference type="GO" id="GO:0043022">
    <property type="term" value="F:ribosome binding"/>
    <property type="evidence" value="ECO:0007669"/>
    <property type="project" value="InterPro"/>
</dbReference>
<evidence type="ECO:0000256" key="2">
    <source>
        <dbReference type="ARBA" id="ARBA00061629"/>
    </source>
</evidence>
<feature type="region of interest" description="Disordered" evidence="3">
    <location>
        <begin position="256"/>
        <end position="373"/>
    </location>
</feature>
<feature type="region of interest" description="Disordered" evidence="3">
    <location>
        <begin position="76"/>
        <end position="96"/>
    </location>
</feature>
<dbReference type="GO" id="GO:0045901">
    <property type="term" value="P:positive regulation of translational elongation"/>
    <property type="evidence" value="ECO:0007669"/>
    <property type="project" value="InterPro"/>
</dbReference>
<dbReference type="InterPro" id="IPR008991">
    <property type="entry name" value="Translation_prot_SH3-like_sf"/>
</dbReference>
<proteinExistence type="inferred from homology"/>
<feature type="compositionally biased region" description="Basic and acidic residues" evidence="3">
    <location>
        <begin position="235"/>
        <end position="244"/>
    </location>
</feature>
<dbReference type="GO" id="GO:0030428">
    <property type="term" value="C:cell septum"/>
    <property type="evidence" value="ECO:0007669"/>
    <property type="project" value="UniProtKB-SubCell"/>
</dbReference>
<feature type="region of interest" description="Disordered" evidence="3">
    <location>
        <begin position="426"/>
        <end position="469"/>
    </location>
</feature>
<dbReference type="InterPro" id="IPR001884">
    <property type="entry name" value="IF5A-like"/>
</dbReference>
<organism evidence="5 6">
    <name type="scientific">Alternaria panax</name>
    <dbReference type="NCBI Taxonomy" id="48097"/>
    <lineage>
        <taxon>Eukaryota</taxon>
        <taxon>Fungi</taxon>
        <taxon>Dikarya</taxon>
        <taxon>Ascomycota</taxon>
        <taxon>Pezizomycotina</taxon>
        <taxon>Dothideomycetes</taxon>
        <taxon>Pleosporomycetidae</taxon>
        <taxon>Pleosporales</taxon>
        <taxon>Pleosporineae</taxon>
        <taxon>Pleosporaceae</taxon>
        <taxon>Alternaria</taxon>
        <taxon>Alternaria sect. Panax</taxon>
    </lineage>
</organism>
<feature type="region of interest" description="Disordered" evidence="3">
    <location>
        <begin position="183"/>
        <end position="244"/>
    </location>
</feature>
<dbReference type="GO" id="GO:0140266">
    <property type="term" value="C:Woronin body"/>
    <property type="evidence" value="ECO:0007669"/>
    <property type="project" value="UniProtKB-ARBA"/>
</dbReference>
<dbReference type="AlphaFoldDB" id="A0AAD4FAC8"/>
<dbReference type="Pfam" id="PF21485">
    <property type="entry name" value="IF5A-like_N"/>
    <property type="match status" value="1"/>
</dbReference>
<dbReference type="CDD" id="cd04469">
    <property type="entry name" value="S1_Hex1"/>
    <property type="match status" value="1"/>
</dbReference>
<sequence length="747" mass="84528">MDTFVEVQQGRGSSRQLWAALWSFNAKRLWIATPIDCHRRVNSRAGEHCASEITSVREAPGRDMLPGVLRVNNTRPVLDSSAKASQPPQPCDRRDADTTVIRLTANLLDPLLGHSDSITPPPTPRYCIQLRIFKLLHVNTIKLATLQVFEKERPDSGKLDFEARVPIPFSVFPSAYRNAEFKETTSVQVEEQEAHFEQHASHGREGHKEIHESFSATVLPPPPAPQQQQEQQQQEQHHEHHDTHIKEEVHIYEEERLRRPQPPQQQFQQPPQPQQQFQQPQQPQQQFQPAPQPQQFHAQQPSQHREELHIHEQTRYRQPQQHFQPPQQQSQPQSQQPQPHSQHVHRTDRVEFERSHDRYQPHPQPPTSTHSHVEVQDTTFDRHFNTVHGPATDYAPSQIDVTERQIRERTRPIVAGASYSKETYTTKHDTFPSSKHVGSVASHQPSEVRVETSARSTAAPPKKFKRDMGYYDNEGQYHSLRQGISHAAHKVADRIQHPIHPHRHHHSHEHSFPGAKYDDDREEVIVKEKYTSATPSVAPSRPVQSGAPVERVVRVHSNPSPPRSTVSAAAPVSAPAPAPVSASIAPAPASARPVRKMASTKTITIPCHHIRIGDLLILQGRPCQVIRITTSSQTGQHRYLGVDLFTKQLHEESSFISNPAPSVVVQNMLGPVFKQYRVLDIREDGRVVAMTESGDVKQGLPVLDQSGLISRLTESFDNGRGSVRILVIDDDGMEMAVDFKVVHGSRL</sequence>
<feature type="compositionally biased region" description="Basic and acidic residues" evidence="3">
    <location>
        <begin position="303"/>
        <end position="315"/>
    </location>
</feature>
<dbReference type="SUPFAM" id="SSF50249">
    <property type="entry name" value="Nucleic acid-binding proteins"/>
    <property type="match status" value="1"/>
</dbReference>
<evidence type="ECO:0000313" key="6">
    <source>
        <dbReference type="Proteomes" id="UP001199106"/>
    </source>
</evidence>
<feature type="compositionally biased region" description="Basic and acidic residues" evidence="3">
    <location>
        <begin position="345"/>
        <end position="360"/>
    </location>
</feature>
<dbReference type="InterPro" id="IPR048670">
    <property type="entry name" value="IF5A-like_N"/>
</dbReference>
<dbReference type="PANTHER" id="PTHR11673">
    <property type="entry name" value="TRANSLATION INITIATION FACTOR 5A FAMILY MEMBER"/>
    <property type="match status" value="1"/>
</dbReference>
<dbReference type="GO" id="GO:0003746">
    <property type="term" value="F:translation elongation factor activity"/>
    <property type="evidence" value="ECO:0007669"/>
    <property type="project" value="InterPro"/>
</dbReference>
<feature type="compositionally biased region" description="Basic and acidic residues" evidence="3">
    <location>
        <begin position="192"/>
        <end position="212"/>
    </location>
</feature>
<accession>A0AAD4FAC8</accession>
<comment type="subcellular location">
    <subcellularLocation>
        <location evidence="1">Cell septum</location>
    </subcellularLocation>
</comment>
<feature type="compositionally biased region" description="Low complexity" evidence="3">
    <location>
        <begin position="318"/>
        <end position="341"/>
    </location>
</feature>
<feature type="domain" description="Translation initiation factor 5A-like N-terminal" evidence="4">
    <location>
        <begin position="601"/>
        <end position="652"/>
    </location>
</feature>
<keyword evidence="6" id="KW-1185">Reference proteome</keyword>
<gene>
    <name evidence="5" type="ORF">G6011_02821</name>
</gene>
<dbReference type="InterPro" id="IPR037318">
    <property type="entry name" value="Hex1_S1"/>
</dbReference>
<reference evidence="5" key="1">
    <citation type="submission" date="2021-07" db="EMBL/GenBank/DDBJ databases">
        <title>Genome Resource of American Ginseng Black Spot Pathogen Alternaria panax.</title>
        <authorList>
            <person name="Qiu C."/>
            <person name="Wang W."/>
            <person name="Liu Z."/>
        </authorList>
    </citation>
    <scope>NUCLEOTIDE SEQUENCE</scope>
    <source>
        <strain evidence="5">BNCC115425</strain>
    </source>
</reference>
<dbReference type="FunFam" id="2.30.30.30:FF:000033">
    <property type="entry name" value="Woronin body major protein HEX1"/>
    <property type="match status" value="1"/>
</dbReference>
<dbReference type="EMBL" id="JAANER010000009">
    <property type="protein sequence ID" value="KAG9186265.1"/>
    <property type="molecule type" value="Genomic_DNA"/>
</dbReference>
<dbReference type="Gene3D" id="2.40.50.140">
    <property type="entry name" value="Nucleic acid-binding proteins"/>
    <property type="match status" value="1"/>
</dbReference>
<dbReference type="SUPFAM" id="SSF50104">
    <property type="entry name" value="Translation proteins SH3-like domain"/>
    <property type="match status" value="1"/>
</dbReference>
<evidence type="ECO:0000313" key="5">
    <source>
        <dbReference type="EMBL" id="KAG9186265.1"/>
    </source>
</evidence>
<comment type="similarity">
    <text evidence="2">Belongs to the eIF-5A family. Hex1 subfamily.</text>
</comment>
<evidence type="ECO:0000256" key="3">
    <source>
        <dbReference type="SAM" id="MobiDB-lite"/>
    </source>
</evidence>
<evidence type="ECO:0000256" key="1">
    <source>
        <dbReference type="ARBA" id="ARBA00004431"/>
    </source>
</evidence>
<dbReference type="GO" id="GO:0003723">
    <property type="term" value="F:RNA binding"/>
    <property type="evidence" value="ECO:0007669"/>
    <property type="project" value="InterPro"/>
</dbReference>
<dbReference type="InterPro" id="IPR014722">
    <property type="entry name" value="Rib_uL2_dom2"/>
</dbReference>
<comment type="caution">
    <text evidence="5">The sequence shown here is derived from an EMBL/GenBank/DDBJ whole genome shotgun (WGS) entry which is preliminary data.</text>
</comment>
<protein>
    <recommendedName>
        <fullName evidence="4">Translation initiation factor 5A-like N-terminal domain-containing protein</fullName>
    </recommendedName>
</protein>
<dbReference type="Gene3D" id="2.30.30.30">
    <property type="match status" value="1"/>
</dbReference>
<name>A0AAD4FAC8_9PLEO</name>
<evidence type="ECO:0000259" key="4">
    <source>
        <dbReference type="Pfam" id="PF21485"/>
    </source>
</evidence>